<keyword evidence="4" id="KW-0574">Periplasm</keyword>
<dbReference type="Pfam" id="PF13416">
    <property type="entry name" value="SBP_bac_8"/>
    <property type="match status" value="1"/>
</dbReference>
<dbReference type="GO" id="GO:0042597">
    <property type="term" value="C:periplasmic space"/>
    <property type="evidence" value="ECO:0007669"/>
    <property type="project" value="UniProtKB-SubCell"/>
</dbReference>
<feature type="signal peptide" evidence="6">
    <location>
        <begin position="1"/>
        <end position="25"/>
    </location>
</feature>
<evidence type="ECO:0000256" key="6">
    <source>
        <dbReference type="SAM" id="SignalP"/>
    </source>
</evidence>
<keyword evidence="8" id="KW-1185">Reference proteome</keyword>
<dbReference type="STRING" id="363253.LI0832"/>
<dbReference type="SUPFAM" id="SSF53850">
    <property type="entry name" value="Periplasmic binding protein-like II"/>
    <property type="match status" value="1"/>
</dbReference>
<dbReference type="KEGG" id="lip:LI0832"/>
<dbReference type="eggNOG" id="COG0687">
    <property type="taxonomic scope" value="Bacteria"/>
</dbReference>
<sequence length="350" mass="39901">MEKYTMKKYVSLALILVISCCPLFANDKDTLNVFTWSEYIPSDVLADFTKETGIKVVVSTFESNEAMYAKLKLLGGKGYDIVMPSSYFIERLYKDNLLARLDKSKIIGLNNLAPESLGHSFDPHNDYSIPYMWGALGLLFNKKVVDPTVITSFNDLNRPEFKGRVLLSDDMRDTFGVALKVRGYSVNTTNPDEIKAGYEWLQQLKPEIRVFDITATKQAFIGEEVLAGISWNGDAFIAMKENPNLQFIFPKEGFILWIDNFSILNQSENKENAYAFINFLLRPEIAKRCVEEFFYTTPNIAGRKLLDPIYQENPIIFPNDGVMSKGELISNIGNAINIYTSYWEKLKMSH</sequence>
<keyword evidence="3 6" id="KW-0732">Signal</keyword>
<feature type="chain" id="PRO_5004194432" evidence="6">
    <location>
        <begin position="26"/>
        <end position="350"/>
    </location>
</feature>
<dbReference type="AlphaFoldDB" id="Q1MQ41"/>
<evidence type="ECO:0000256" key="1">
    <source>
        <dbReference type="ARBA" id="ARBA00004418"/>
    </source>
</evidence>
<keyword evidence="2" id="KW-0813">Transport</keyword>
<evidence type="ECO:0000256" key="3">
    <source>
        <dbReference type="ARBA" id="ARBA00022729"/>
    </source>
</evidence>
<evidence type="ECO:0000313" key="7">
    <source>
        <dbReference type="EMBL" id="CAJ54886.1"/>
    </source>
</evidence>
<dbReference type="GO" id="GO:0015846">
    <property type="term" value="P:polyamine transport"/>
    <property type="evidence" value="ECO:0007669"/>
    <property type="project" value="InterPro"/>
</dbReference>
<feature type="binding site" evidence="5">
    <location>
        <position position="38"/>
    </location>
    <ligand>
        <name>spermidine</name>
        <dbReference type="ChEBI" id="CHEBI:57834"/>
    </ligand>
</feature>
<accession>Q1MQ41</accession>
<gene>
    <name evidence="7" type="primary">potD</name>
    <name evidence="7" type="ordered locus">LI0832</name>
</gene>
<dbReference type="GO" id="GO:0019808">
    <property type="term" value="F:polyamine binding"/>
    <property type="evidence" value="ECO:0007669"/>
    <property type="project" value="InterPro"/>
</dbReference>
<dbReference type="PIRSF" id="PIRSF019574">
    <property type="entry name" value="Periplasmic_polyamine_BP"/>
    <property type="match status" value="1"/>
</dbReference>
<evidence type="ECO:0000256" key="4">
    <source>
        <dbReference type="ARBA" id="ARBA00022764"/>
    </source>
</evidence>
<name>Q1MQ41_LAWIP</name>
<feature type="binding site" evidence="5">
    <location>
        <position position="87"/>
    </location>
    <ligand>
        <name>spermidine</name>
        <dbReference type="ChEBI" id="CHEBI:57834"/>
    </ligand>
</feature>
<dbReference type="EMBL" id="AM180252">
    <property type="protein sequence ID" value="CAJ54886.1"/>
    <property type="molecule type" value="Genomic_DNA"/>
</dbReference>
<dbReference type="PANTHER" id="PTHR30222">
    <property type="entry name" value="SPERMIDINE/PUTRESCINE-BINDING PERIPLASMIC PROTEIN"/>
    <property type="match status" value="1"/>
</dbReference>
<evidence type="ECO:0000256" key="5">
    <source>
        <dbReference type="PIRSR" id="PIRSR019574-1"/>
    </source>
</evidence>
<organism evidence="7 8">
    <name type="scientific">Lawsonia intracellularis (strain PHE/MN1-00)</name>
    <dbReference type="NCBI Taxonomy" id="363253"/>
    <lineage>
        <taxon>Bacteria</taxon>
        <taxon>Pseudomonadati</taxon>
        <taxon>Thermodesulfobacteriota</taxon>
        <taxon>Desulfovibrionia</taxon>
        <taxon>Desulfovibrionales</taxon>
        <taxon>Desulfovibrionaceae</taxon>
        <taxon>Lawsonia</taxon>
    </lineage>
</organism>
<reference evidence="7 8" key="1">
    <citation type="submission" date="2005-11" db="EMBL/GenBank/DDBJ databases">
        <title>The complete genome sequence of Lawsonia intracellularis: the causative agent of proliferative enteropathy.</title>
        <authorList>
            <person name="Kaur K."/>
            <person name="Zhang Q."/>
            <person name="Beckler D."/>
            <person name="Munir S."/>
            <person name="Li L."/>
            <person name="Kinsley K."/>
            <person name="Herron L."/>
            <person name="Peterson A."/>
            <person name="May B."/>
            <person name="Singh S."/>
            <person name="Gebhart C."/>
            <person name="Kapur V."/>
        </authorList>
    </citation>
    <scope>NUCLEOTIDE SEQUENCE [LARGE SCALE GENOMIC DNA]</scope>
    <source>
        <strain evidence="7 8">PHE/MN1-00</strain>
    </source>
</reference>
<dbReference type="PROSITE" id="PS51257">
    <property type="entry name" value="PROKAR_LIPOPROTEIN"/>
    <property type="match status" value="1"/>
</dbReference>
<dbReference type="Proteomes" id="UP000002430">
    <property type="component" value="Chromosome"/>
</dbReference>
<evidence type="ECO:0000256" key="2">
    <source>
        <dbReference type="ARBA" id="ARBA00022448"/>
    </source>
</evidence>
<dbReference type="InterPro" id="IPR001188">
    <property type="entry name" value="Sperm_putr-bd"/>
</dbReference>
<comment type="subcellular location">
    <subcellularLocation>
        <location evidence="1">Periplasm</location>
    </subcellularLocation>
</comment>
<evidence type="ECO:0000313" key="8">
    <source>
        <dbReference type="Proteomes" id="UP000002430"/>
    </source>
</evidence>
<dbReference type="InterPro" id="IPR006059">
    <property type="entry name" value="SBP"/>
</dbReference>
<proteinExistence type="predicted"/>
<dbReference type="Gene3D" id="3.40.190.10">
    <property type="entry name" value="Periplasmic binding protein-like II"/>
    <property type="match status" value="2"/>
</dbReference>
<dbReference type="HOGENOM" id="CLU_026974_1_3_7"/>
<dbReference type="PRINTS" id="PR00909">
    <property type="entry name" value="SPERMDNBNDNG"/>
</dbReference>
<protein>
    <submittedName>
        <fullName evidence="7">Spermidine/putrescine-binding periplasmic protein</fullName>
    </submittedName>
</protein>
<dbReference type="PANTHER" id="PTHR30222:SF17">
    <property type="entry name" value="SPERMIDINE_PUTRESCINE-BINDING PERIPLASMIC PROTEIN"/>
    <property type="match status" value="1"/>
</dbReference>
<dbReference type="CDD" id="cd13590">
    <property type="entry name" value="PBP2_PotD_PotF_like"/>
    <property type="match status" value="1"/>
</dbReference>